<organism evidence="1 2">
    <name type="scientific">Hevea brasiliensis</name>
    <name type="common">Para rubber tree</name>
    <name type="synonym">Siphonia brasiliensis</name>
    <dbReference type="NCBI Taxonomy" id="3981"/>
    <lineage>
        <taxon>Eukaryota</taxon>
        <taxon>Viridiplantae</taxon>
        <taxon>Streptophyta</taxon>
        <taxon>Embryophyta</taxon>
        <taxon>Tracheophyta</taxon>
        <taxon>Spermatophyta</taxon>
        <taxon>Magnoliopsida</taxon>
        <taxon>eudicotyledons</taxon>
        <taxon>Gunneridae</taxon>
        <taxon>Pentapetalae</taxon>
        <taxon>rosids</taxon>
        <taxon>fabids</taxon>
        <taxon>Malpighiales</taxon>
        <taxon>Euphorbiaceae</taxon>
        <taxon>Crotonoideae</taxon>
        <taxon>Micrandreae</taxon>
        <taxon>Hevea</taxon>
    </lineage>
</organism>
<dbReference type="Proteomes" id="UP001174677">
    <property type="component" value="Chromosome 9"/>
</dbReference>
<dbReference type="InterPro" id="IPR021109">
    <property type="entry name" value="Peptidase_aspartic_dom_sf"/>
</dbReference>
<evidence type="ECO:0000313" key="2">
    <source>
        <dbReference type="Proteomes" id="UP001174677"/>
    </source>
</evidence>
<evidence type="ECO:0000313" key="1">
    <source>
        <dbReference type="EMBL" id="KAJ9173940.1"/>
    </source>
</evidence>
<reference evidence="1" key="1">
    <citation type="journal article" date="2023" name="Plant Biotechnol. J.">
        <title>Chromosome-level wild Hevea brasiliensis genome provides new tools for genomic-assisted breeding and valuable loci to elevate rubber yield.</title>
        <authorList>
            <person name="Cheng H."/>
            <person name="Song X."/>
            <person name="Hu Y."/>
            <person name="Wu T."/>
            <person name="Yang Q."/>
            <person name="An Z."/>
            <person name="Feng S."/>
            <person name="Deng Z."/>
            <person name="Wu W."/>
            <person name="Zeng X."/>
            <person name="Tu M."/>
            <person name="Wang X."/>
            <person name="Huang H."/>
        </authorList>
    </citation>
    <scope>NUCLEOTIDE SEQUENCE</scope>
    <source>
        <strain evidence="1">MT/VB/25A 57/8</strain>
    </source>
</reference>
<dbReference type="EMBL" id="JARPOI010000009">
    <property type="protein sequence ID" value="KAJ9173940.1"/>
    <property type="molecule type" value="Genomic_DNA"/>
</dbReference>
<sequence>TGVIIQLIDKSNAYPDGVIEDVLVQVNELVFLIDFYILDMEDDNSPNITPILLEKPFLSTSRTMINVHDGSLTMEFNGEIGHFNIFDAMRHPTDVHSVCHVDIIDPLVQQTFEWDGEDKLNLAISYNVDKESKTNSQRELAIGEEWEEILKFLNVG</sequence>
<accession>A0ABQ9M338</accession>
<comment type="caution">
    <text evidence="1">The sequence shown here is derived from an EMBL/GenBank/DDBJ whole genome shotgun (WGS) entry which is preliminary data.</text>
</comment>
<name>A0ABQ9M338_HEVBR</name>
<keyword evidence="2" id="KW-1185">Reference proteome</keyword>
<proteinExistence type="predicted"/>
<dbReference type="PANTHER" id="PTHR33067:SF15">
    <property type="entry name" value="RNA-DIRECTED DNA POLYMERASE"/>
    <property type="match status" value="1"/>
</dbReference>
<protein>
    <submittedName>
        <fullName evidence="1">Uncharacterized protein</fullName>
    </submittedName>
</protein>
<feature type="non-terminal residue" evidence="1">
    <location>
        <position position="1"/>
    </location>
</feature>
<gene>
    <name evidence="1" type="ORF">P3X46_017023</name>
</gene>
<dbReference type="PANTHER" id="PTHR33067">
    <property type="entry name" value="RNA-DIRECTED DNA POLYMERASE-RELATED"/>
    <property type="match status" value="1"/>
</dbReference>
<dbReference type="Gene3D" id="2.40.70.10">
    <property type="entry name" value="Acid Proteases"/>
    <property type="match status" value="1"/>
</dbReference>